<protein>
    <submittedName>
        <fullName evidence="4">IS21 family transposase</fullName>
    </submittedName>
</protein>
<organism evidence="4 5">
    <name type="scientific">Candidatus Neomicrothrix subdominans</name>
    <dbReference type="NCBI Taxonomy" id="2954438"/>
    <lineage>
        <taxon>Bacteria</taxon>
        <taxon>Bacillati</taxon>
        <taxon>Actinomycetota</taxon>
        <taxon>Acidimicrobiia</taxon>
        <taxon>Acidimicrobiales</taxon>
        <taxon>Microthrixaceae</taxon>
        <taxon>Candidatus Neomicrothrix</taxon>
    </lineage>
</organism>
<sequence>MVRCDRKTVTKMVRIAEALGLVRTDSPERLTDDFVGAVMVELAPARPDRHGESWAALAEHRDRLKGWRDGRVPAKKMVELLGRQGVVVPERTLNRFLAAEFGSPARSTVPVVDGEPGVELQVDFGELGRMFDEETGKRRRVWALVFTAGVSRHTFVWLSFNQNLATVIDGCEAAWVFFGGVFKVLVPDNMATVVTKADALDPVLNVAFVEYAQSRGFLIDPARVRAPQDKGRVERAVQFVQTSFWAGEDFGCLAEAQTAAELWCASRAGLRTHGTTQAQPAVMFADIEAPALLPAPEERYDLPIYRTAKVARDHHISVGKSLYSVPGDLIGTTVDVRADKVLVKIFAAGQLVKCHPARNPGRGVTDPADLPSERTDYAMRDIESQRRQAYRRGESIGAFTDVILDGPLPWTRMRHVYKLFRTCDRYGNDRVNTACERAVDAGATSVTTIVGMVERALEAEQAKAEPAATGQRDRWPVRPRRLPLRHRTGGHDEPHQH</sequence>
<dbReference type="Pfam" id="PF22483">
    <property type="entry name" value="Mu-transpos_C_2"/>
    <property type="match status" value="1"/>
</dbReference>
<dbReference type="PANTHER" id="PTHR35004">
    <property type="entry name" value="TRANSPOSASE RV3428C-RELATED"/>
    <property type="match status" value="1"/>
</dbReference>
<evidence type="ECO:0000256" key="2">
    <source>
        <dbReference type="SAM" id="MobiDB-lite"/>
    </source>
</evidence>
<comment type="caution">
    <text evidence="4">The sequence shown here is derived from an EMBL/GenBank/DDBJ whole genome shotgun (WGS) entry which is preliminary data.</text>
</comment>
<proteinExistence type="inferred from homology"/>
<dbReference type="InterPro" id="IPR012337">
    <property type="entry name" value="RNaseH-like_sf"/>
</dbReference>
<dbReference type="InterPro" id="IPR001584">
    <property type="entry name" value="Integrase_cat-core"/>
</dbReference>
<feature type="region of interest" description="Disordered" evidence="2">
    <location>
        <begin position="460"/>
        <end position="497"/>
    </location>
</feature>
<dbReference type="Gene3D" id="3.30.420.10">
    <property type="entry name" value="Ribonuclease H-like superfamily/Ribonuclease H"/>
    <property type="match status" value="1"/>
</dbReference>
<dbReference type="PANTHER" id="PTHR35004:SF8">
    <property type="entry name" value="TRANSPOSASE RV3428C-RELATED"/>
    <property type="match status" value="1"/>
</dbReference>
<evidence type="ECO:0000259" key="3">
    <source>
        <dbReference type="PROSITE" id="PS50994"/>
    </source>
</evidence>
<dbReference type="NCBIfam" id="NF033546">
    <property type="entry name" value="transpos_IS21"/>
    <property type="match status" value="1"/>
</dbReference>
<dbReference type="Proteomes" id="UP000727993">
    <property type="component" value="Unassembled WGS sequence"/>
</dbReference>
<dbReference type="PROSITE" id="PS50994">
    <property type="entry name" value="INTEGRASE"/>
    <property type="match status" value="1"/>
</dbReference>
<dbReference type="InterPro" id="IPR054353">
    <property type="entry name" value="IstA-like_C"/>
</dbReference>
<gene>
    <name evidence="4" type="ORF">IPN02_05925</name>
</gene>
<evidence type="ECO:0000256" key="1">
    <source>
        <dbReference type="ARBA" id="ARBA00009277"/>
    </source>
</evidence>
<feature type="domain" description="Integrase catalytic" evidence="3">
    <location>
        <begin position="112"/>
        <end position="288"/>
    </location>
</feature>
<dbReference type="SUPFAM" id="SSF53098">
    <property type="entry name" value="Ribonuclease H-like"/>
    <property type="match status" value="1"/>
</dbReference>
<dbReference type="AlphaFoldDB" id="A0A936NBI4"/>
<dbReference type="GO" id="GO:0015074">
    <property type="term" value="P:DNA integration"/>
    <property type="evidence" value="ECO:0007669"/>
    <property type="project" value="InterPro"/>
</dbReference>
<dbReference type="GO" id="GO:0003676">
    <property type="term" value="F:nucleic acid binding"/>
    <property type="evidence" value="ECO:0007669"/>
    <property type="project" value="InterPro"/>
</dbReference>
<name>A0A936NBI4_9ACTN</name>
<dbReference type="EMBL" id="JADJZA010000002">
    <property type="protein sequence ID" value="MBK9296393.1"/>
    <property type="molecule type" value="Genomic_DNA"/>
</dbReference>
<evidence type="ECO:0000313" key="5">
    <source>
        <dbReference type="Proteomes" id="UP000727993"/>
    </source>
</evidence>
<reference evidence="4 5" key="1">
    <citation type="submission" date="2020-10" db="EMBL/GenBank/DDBJ databases">
        <title>Connecting structure to function with the recovery of over 1000 high-quality activated sludge metagenome-assembled genomes encoding full-length rRNA genes using long-read sequencing.</title>
        <authorList>
            <person name="Singleton C.M."/>
            <person name="Petriglieri F."/>
            <person name="Kristensen J.M."/>
            <person name="Kirkegaard R.H."/>
            <person name="Michaelsen T.Y."/>
            <person name="Andersen M.H."/>
            <person name="Karst S.M."/>
            <person name="Dueholm M.S."/>
            <person name="Nielsen P.H."/>
            <person name="Albertsen M."/>
        </authorList>
    </citation>
    <scope>NUCLEOTIDE SEQUENCE [LARGE SCALE GENOMIC DNA]</scope>
    <source>
        <strain evidence="4">Lyne_18-Q3-R50-59_MAXAC.006</strain>
    </source>
</reference>
<feature type="compositionally biased region" description="Basic residues" evidence="2">
    <location>
        <begin position="477"/>
        <end position="488"/>
    </location>
</feature>
<dbReference type="InterPro" id="IPR036397">
    <property type="entry name" value="RNaseH_sf"/>
</dbReference>
<evidence type="ECO:0000313" key="4">
    <source>
        <dbReference type="EMBL" id="MBK9296393.1"/>
    </source>
</evidence>
<comment type="similarity">
    <text evidence="1">Belongs to the transposase IS21/IS408/IS1162 family.</text>
</comment>
<accession>A0A936NBI4</accession>